<dbReference type="Gene3D" id="3.40.570.10">
    <property type="entry name" value="Extracellular Endonuclease, subunit A"/>
    <property type="match status" value="1"/>
</dbReference>
<gene>
    <name evidence="7" type="ORF">Fcan01_17035</name>
</gene>
<feature type="active site" description="Proton acceptor" evidence="4">
    <location>
        <position position="144"/>
    </location>
</feature>
<proteinExistence type="inferred from homology"/>
<accession>A0A226DUA1</accession>
<dbReference type="GO" id="GO:0004519">
    <property type="term" value="F:endonuclease activity"/>
    <property type="evidence" value="ECO:0007669"/>
    <property type="project" value="UniProtKB-KW"/>
</dbReference>
<name>A0A226DUA1_FOLCA</name>
<protein>
    <submittedName>
        <fullName evidence="7">Nuclease</fullName>
    </submittedName>
</protein>
<dbReference type="Proteomes" id="UP000198287">
    <property type="component" value="Unassembled WGS sequence"/>
</dbReference>
<feature type="binding site" evidence="5">
    <location>
        <position position="175"/>
    </location>
    <ligand>
        <name>Mg(2+)</name>
        <dbReference type="ChEBI" id="CHEBI:18420"/>
        <note>catalytic</note>
    </ligand>
</feature>
<dbReference type="Pfam" id="PF01223">
    <property type="entry name" value="Endonuclease_NS"/>
    <property type="match status" value="1"/>
</dbReference>
<dbReference type="GO" id="GO:0003676">
    <property type="term" value="F:nucleic acid binding"/>
    <property type="evidence" value="ECO:0007669"/>
    <property type="project" value="InterPro"/>
</dbReference>
<keyword evidence="3" id="KW-0255">Endonuclease</keyword>
<evidence type="ECO:0000259" key="6">
    <source>
        <dbReference type="Pfam" id="PF01223"/>
    </source>
</evidence>
<sequence>MNRINQLASCSNHNNYINFWKFEMDKILLVIGLICSLSHSGFALVELNCSVANSKDGIFTFTIPTTSRIGDFNMFFVQQEITRLHPWAVTAMYNYLNNEHNISRIDNFRPYTCEGLNQTECGTTFRMTPEQQAYSGRTSFDRGHLQPSHPFTFERDANDKTFYCFNIAPQEPFTNQQPWSLVESREDLFSPTNVGYIVPNHYWKLVCYKDAAGVTQVVGFIGNNTLLRANDVAEQDARKASTYLPRSQQEIINTMNINRVHLFQEAWVGGETYLLEGRSEDRLPSADECTFKRDLSPEVRQEWATYIGGFSKLE</sequence>
<feature type="domain" description="DNA/RNA non-specific endonuclease/pyrophosphatase/phosphodiesterase" evidence="6">
    <location>
        <begin position="127"/>
        <end position="184"/>
    </location>
</feature>
<evidence type="ECO:0000256" key="4">
    <source>
        <dbReference type="PIRSR" id="PIRSR640255-1"/>
    </source>
</evidence>
<evidence type="ECO:0000256" key="3">
    <source>
        <dbReference type="ARBA" id="ARBA00022759"/>
    </source>
</evidence>
<evidence type="ECO:0000256" key="2">
    <source>
        <dbReference type="ARBA" id="ARBA00022722"/>
    </source>
</evidence>
<keyword evidence="5" id="KW-0479">Metal-binding</keyword>
<keyword evidence="3" id="KW-0378">Hydrolase</keyword>
<dbReference type="InterPro" id="IPR044925">
    <property type="entry name" value="His-Me_finger_sf"/>
</dbReference>
<keyword evidence="2" id="KW-0540">Nuclease</keyword>
<organism evidence="7 8">
    <name type="scientific">Folsomia candida</name>
    <name type="common">Springtail</name>
    <dbReference type="NCBI Taxonomy" id="158441"/>
    <lineage>
        <taxon>Eukaryota</taxon>
        <taxon>Metazoa</taxon>
        <taxon>Ecdysozoa</taxon>
        <taxon>Arthropoda</taxon>
        <taxon>Hexapoda</taxon>
        <taxon>Collembola</taxon>
        <taxon>Entomobryomorpha</taxon>
        <taxon>Isotomoidea</taxon>
        <taxon>Isotomidae</taxon>
        <taxon>Proisotominae</taxon>
        <taxon>Folsomia</taxon>
    </lineage>
</organism>
<dbReference type="OrthoDB" id="8273525at2759"/>
<evidence type="ECO:0000256" key="1">
    <source>
        <dbReference type="ARBA" id="ARBA00010052"/>
    </source>
</evidence>
<dbReference type="GO" id="GO:0016787">
    <property type="term" value="F:hydrolase activity"/>
    <property type="evidence" value="ECO:0007669"/>
    <property type="project" value="InterPro"/>
</dbReference>
<comment type="similarity">
    <text evidence="1">Belongs to the DNA/RNA non-specific endonuclease family.</text>
</comment>
<dbReference type="InterPro" id="IPR044929">
    <property type="entry name" value="DNA/RNA_non-sp_Endonuclease_sf"/>
</dbReference>
<dbReference type="InterPro" id="IPR040255">
    <property type="entry name" value="Non-specific_endonuclease"/>
</dbReference>
<evidence type="ECO:0000313" key="7">
    <source>
        <dbReference type="EMBL" id="OXA48394.1"/>
    </source>
</evidence>
<evidence type="ECO:0000256" key="5">
    <source>
        <dbReference type="PIRSR" id="PIRSR640255-2"/>
    </source>
</evidence>
<reference evidence="7 8" key="1">
    <citation type="submission" date="2015-12" db="EMBL/GenBank/DDBJ databases">
        <title>The genome of Folsomia candida.</title>
        <authorList>
            <person name="Faddeeva A."/>
            <person name="Derks M.F."/>
            <person name="Anvar Y."/>
            <person name="Smit S."/>
            <person name="Van Straalen N."/>
            <person name="Roelofs D."/>
        </authorList>
    </citation>
    <scope>NUCLEOTIDE SEQUENCE [LARGE SCALE GENOMIC DNA]</scope>
    <source>
        <strain evidence="7 8">VU population</strain>
        <tissue evidence="7">Whole body</tissue>
    </source>
</reference>
<comment type="caution">
    <text evidence="7">The sequence shown here is derived from an EMBL/GenBank/DDBJ whole genome shotgun (WGS) entry which is preliminary data.</text>
</comment>
<dbReference type="PANTHER" id="PTHR13966:SF5">
    <property type="entry name" value="ENDONUCLEASE G, MITOCHONDRIAL"/>
    <property type="match status" value="1"/>
</dbReference>
<dbReference type="InterPro" id="IPR001604">
    <property type="entry name" value="Endo_G_ENPP1-like_dom"/>
</dbReference>
<dbReference type="GO" id="GO:0046872">
    <property type="term" value="F:metal ion binding"/>
    <property type="evidence" value="ECO:0007669"/>
    <property type="project" value="UniProtKB-KW"/>
</dbReference>
<dbReference type="EMBL" id="LNIX01000012">
    <property type="protein sequence ID" value="OXA48394.1"/>
    <property type="molecule type" value="Genomic_DNA"/>
</dbReference>
<evidence type="ECO:0000313" key="8">
    <source>
        <dbReference type="Proteomes" id="UP000198287"/>
    </source>
</evidence>
<dbReference type="SUPFAM" id="SSF54060">
    <property type="entry name" value="His-Me finger endonucleases"/>
    <property type="match status" value="1"/>
</dbReference>
<dbReference type="AlphaFoldDB" id="A0A226DUA1"/>
<dbReference type="PANTHER" id="PTHR13966">
    <property type="entry name" value="ENDONUCLEASE RELATED"/>
    <property type="match status" value="1"/>
</dbReference>
<keyword evidence="8" id="KW-1185">Reference proteome</keyword>